<dbReference type="PANTHER" id="PTHR11727:SF7">
    <property type="entry name" value="DIMETHYLADENOSINE TRANSFERASE-RELATED"/>
    <property type="match status" value="1"/>
</dbReference>
<dbReference type="NCBIfam" id="TIGR00755">
    <property type="entry name" value="ksgA"/>
    <property type="match status" value="1"/>
</dbReference>
<evidence type="ECO:0000256" key="5">
    <source>
        <dbReference type="ARBA" id="ARBA00022691"/>
    </source>
</evidence>
<feature type="binding site" evidence="7 8">
    <location>
        <position position="29"/>
    </location>
    <ligand>
        <name>S-adenosyl-L-methionine</name>
        <dbReference type="ChEBI" id="CHEBI:59789"/>
    </ligand>
</feature>
<keyword evidence="1 7" id="KW-0963">Cytoplasm</keyword>
<keyword evidence="4 7" id="KW-0808">Transferase</keyword>
<dbReference type="PROSITE" id="PS51689">
    <property type="entry name" value="SAM_RNA_A_N6_MT"/>
    <property type="match status" value="1"/>
</dbReference>
<dbReference type="Gene3D" id="3.40.50.150">
    <property type="entry name" value="Vaccinia Virus protein VP39"/>
    <property type="match status" value="1"/>
</dbReference>
<dbReference type="Gene3D" id="1.10.8.100">
    <property type="entry name" value="Ribosomal RNA adenine dimethylase-like, domain 2"/>
    <property type="match status" value="1"/>
</dbReference>
<accession>A0A419VU71</accession>
<protein>
    <recommendedName>
        <fullName evidence="7">Ribosomal RNA small subunit methyltransferase A</fullName>
        <ecNumber evidence="7">2.1.1.182</ecNumber>
    </recommendedName>
    <alternativeName>
        <fullName evidence="7">16S rRNA (adenine(1518)-N(6)/adenine(1519)-N(6))-dimethyltransferase</fullName>
    </alternativeName>
    <alternativeName>
        <fullName evidence="7">16S rRNA dimethyladenosine transferase</fullName>
    </alternativeName>
    <alternativeName>
        <fullName evidence="7">16S rRNA dimethylase</fullName>
    </alternativeName>
    <alternativeName>
        <fullName evidence="7">S-adenosylmethionine-6-N', N'-adenosyl(rRNA) dimethyltransferase</fullName>
    </alternativeName>
</protein>
<dbReference type="GO" id="GO:0005829">
    <property type="term" value="C:cytosol"/>
    <property type="evidence" value="ECO:0007669"/>
    <property type="project" value="TreeGrafter"/>
</dbReference>
<keyword evidence="5 7" id="KW-0949">S-adenosyl-L-methionine</keyword>
<dbReference type="HAMAP" id="MF_00607">
    <property type="entry name" value="16SrRNA_methyltr_A"/>
    <property type="match status" value="1"/>
</dbReference>
<proteinExistence type="inferred from homology"/>
<dbReference type="Pfam" id="PF00398">
    <property type="entry name" value="RrnaAD"/>
    <property type="match status" value="1"/>
</dbReference>
<evidence type="ECO:0000256" key="1">
    <source>
        <dbReference type="ARBA" id="ARBA00022490"/>
    </source>
</evidence>
<evidence type="ECO:0000256" key="7">
    <source>
        <dbReference type="HAMAP-Rule" id="MF_00607"/>
    </source>
</evidence>
<dbReference type="SMART" id="SM00650">
    <property type="entry name" value="rADc"/>
    <property type="match status" value="1"/>
</dbReference>
<dbReference type="EMBL" id="RAPK01000001">
    <property type="protein sequence ID" value="RKD84164.1"/>
    <property type="molecule type" value="Genomic_DNA"/>
</dbReference>
<feature type="binding site" evidence="7 8">
    <location>
        <position position="102"/>
    </location>
    <ligand>
        <name>S-adenosyl-L-methionine</name>
        <dbReference type="ChEBI" id="CHEBI:59789"/>
    </ligand>
</feature>
<keyword evidence="6 7" id="KW-0694">RNA-binding</keyword>
<dbReference type="FunFam" id="3.40.50.150:FF:000023">
    <property type="entry name" value="Ribosomal RNA small subunit methyltransferase A"/>
    <property type="match status" value="1"/>
</dbReference>
<feature type="binding site" evidence="7 8">
    <location>
        <position position="56"/>
    </location>
    <ligand>
        <name>S-adenosyl-L-methionine</name>
        <dbReference type="ChEBI" id="CHEBI:59789"/>
    </ligand>
</feature>
<comment type="subcellular location">
    <subcellularLocation>
        <location evidence="7">Cytoplasm</location>
    </subcellularLocation>
</comment>
<dbReference type="EC" id="2.1.1.182" evidence="7"/>
<evidence type="ECO:0000259" key="9">
    <source>
        <dbReference type="SMART" id="SM00650"/>
    </source>
</evidence>
<dbReference type="Proteomes" id="UP000285120">
    <property type="component" value="Unassembled WGS sequence"/>
</dbReference>
<evidence type="ECO:0000313" key="11">
    <source>
        <dbReference type="Proteomes" id="UP000285120"/>
    </source>
</evidence>
<name>A0A419VU71_9BACL</name>
<keyword evidence="11" id="KW-1185">Reference proteome</keyword>
<feature type="binding site" evidence="7 8">
    <location>
        <position position="126"/>
    </location>
    <ligand>
        <name>S-adenosyl-L-methionine</name>
        <dbReference type="ChEBI" id="CHEBI:59789"/>
    </ligand>
</feature>
<evidence type="ECO:0000256" key="8">
    <source>
        <dbReference type="PROSITE-ProRule" id="PRU01026"/>
    </source>
</evidence>
<dbReference type="CDD" id="cd02440">
    <property type="entry name" value="AdoMet_MTases"/>
    <property type="match status" value="1"/>
</dbReference>
<evidence type="ECO:0000256" key="6">
    <source>
        <dbReference type="ARBA" id="ARBA00022884"/>
    </source>
</evidence>
<comment type="function">
    <text evidence="7">Specifically dimethylates two adjacent adenosines (A1518 and A1519) in the loop of a conserved hairpin near the 3'-end of 16S rRNA in the 30S particle. May play a critical role in biogenesis of 30S subunits.</text>
</comment>
<dbReference type="InterPro" id="IPR020598">
    <property type="entry name" value="rRNA_Ade_methylase_Trfase_N"/>
</dbReference>
<dbReference type="RefSeq" id="WP_120191261.1">
    <property type="nucleotide sequence ID" value="NZ_RAPK01000001.1"/>
</dbReference>
<dbReference type="InterPro" id="IPR011530">
    <property type="entry name" value="rRNA_adenine_dimethylase"/>
</dbReference>
<dbReference type="PROSITE" id="PS01131">
    <property type="entry name" value="RRNA_A_DIMETH"/>
    <property type="match status" value="1"/>
</dbReference>
<dbReference type="InterPro" id="IPR023165">
    <property type="entry name" value="rRNA_Ade_diMease-like_C"/>
</dbReference>
<comment type="catalytic activity">
    <reaction evidence="7">
        <text>adenosine(1518)/adenosine(1519) in 16S rRNA + 4 S-adenosyl-L-methionine = N(6)-dimethyladenosine(1518)/N(6)-dimethyladenosine(1519) in 16S rRNA + 4 S-adenosyl-L-homocysteine + 4 H(+)</text>
        <dbReference type="Rhea" id="RHEA:19609"/>
        <dbReference type="Rhea" id="RHEA-COMP:10232"/>
        <dbReference type="Rhea" id="RHEA-COMP:10233"/>
        <dbReference type="ChEBI" id="CHEBI:15378"/>
        <dbReference type="ChEBI" id="CHEBI:57856"/>
        <dbReference type="ChEBI" id="CHEBI:59789"/>
        <dbReference type="ChEBI" id="CHEBI:74411"/>
        <dbReference type="ChEBI" id="CHEBI:74493"/>
        <dbReference type="EC" id="2.1.1.182"/>
    </reaction>
</comment>
<sequence length="297" mass="33590">MSKDIATPTRTKEILEKYGFSFKKSLGQNFLIDTNILQHIVKASGMGEEDAVIEIGPGIGALTEQLAKAAGRVEAFEIDRRLLPILADTLKPYPHVTVHHQDILQADLRPLLEELRMSGKTAVVGNLPYYVTTPILMGLLEQKLPVDRIVIMIQKEVAERIAASPGSKAYGSLSIAAQYYAEVTQELVVPRTVFMPKPNVDSAILRLDVRSEPPVEVRDEAFFFTLVRGAFTQRRKTLWNNVQNSVMNKTYKEELQNLFSEIDIDPIRRAETLSIEEFALLSNRMYPMWKNMQEKAE</sequence>
<dbReference type="InterPro" id="IPR001737">
    <property type="entry name" value="KsgA/Erm"/>
</dbReference>
<evidence type="ECO:0000256" key="2">
    <source>
        <dbReference type="ARBA" id="ARBA00022552"/>
    </source>
</evidence>
<evidence type="ECO:0000256" key="4">
    <source>
        <dbReference type="ARBA" id="ARBA00022679"/>
    </source>
</evidence>
<dbReference type="PANTHER" id="PTHR11727">
    <property type="entry name" value="DIMETHYLADENOSINE TRANSFERASE"/>
    <property type="match status" value="1"/>
</dbReference>
<feature type="binding site" evidence="7 8">
    <location>
        <position position="31"/>
    </location>
    <ligand>
        <name>S-adenosyl-L-methionine</name>
        <dbReference type="ChEBI" id="CHEBI:59789"/>
    </ligand>
</feature>
<comment type="similarity">
    <text evidence="7">Belongs to the class I-like SAM-binding methyltransferase superfamily. rRNA adenine N(6)-methyltransferase family. RsmA subfamily.</text>
</comment>
<keyword evidence="3 7" id="KW-0489">Methyltransferase</keyword>
<comment type="caution">
    <text evidence="10">The sequence shown here is derived from an EMBL/GenBank/DDBJ whole genome shotgun (WGS) entry which is preliminary data.</text>
</comment>
<feature type="binding site" evidence="7 8">
    <location>
        <position position="77"/>
    </location>
    <ligand>
        <name>S-adenosyl-L-methionine</name>
        <dbReference type="ChEBI" id="CHEBI:59789"/>
    </ligand>
</feature>
<evidence type="ECO:0000256" key="3">
    <source>
        <dbReference type="ARBA" id="ARBA00022603"/>
    </source>
</evidence>
<gene>
    <name evidence="7" type="primary">rsmA</name>
    <name evidence="7" type="synonym">ksgA</name>
    <name evidence="10" type="ORF">ATL39_0033</name>
</gene>
<keyword evidence="2 7" id="KW-0698">rRNA processing</keyword>
<dbReference type="GO" id="GO:0052908">
    <property type="term" value="F:16S rRNA (adenine(1518)-N(6)/adenine(1519)-N(6))-dimethyltransferase activity"/>
    <property type="evidence" value="ECO:0007669"/>
    <property type="project" value="UniProtKB-EC"/>
</dbReference>
<dbReference type="OrthoDB" id="9814755at2"/>
<evidence type="ECO:0000313" key="10">
    <source>
        <dbReference type="EMBL" id="RKD84164.1"/>
    </source>
</evidence>
<feature type="domain" description="Ribosomal RNA adenine methylase transferase N-terminal" evidence="9">
    <location>
        <begin position="36"/>
        <end position="211"/>
    </location>
</feature>
<dbReference type="SUPFAM" id="SSF53335">
    <property type="entry name" value="S-adenosyl-L-methionine-dependent methyltransferases"/>
    <property type="match status" value="1"/>
</dbReference>
<dbReference type="GO" id="GO:0003723">
    <property type="term" value="F:RNA binding"/>
    <property type="evidence" value="ECO:0007669"/>
    <property type="project" value="UniProtKB-UniRule"/>
</dbReference>
<organism evidence="10 11">
    <name type="scientific">Sinobaca qinghaiensis</name>
    <dbReference type="NCBI Taxonomy" id="342944"/>
    <lineage>
        <taxon>Bacteria</taxon>
        <taxon>Bacillati</taxon>
        <taxon>Bacillota</taxon>
        <taxon>Bacilli</taxon>
        <taxon>Bacillales</taxon>
        <taxon>Sporolactobacillaceae</taxon>
        <taxon>Sinobaca</taxon>
    </lineage>
</organism>
<dbReference type="AlphaFoldDB" id="A0A419VU71"/>
<reference evidence="10 11" key="1">
    <citation type="submission" date="2018-09" db="EMBL/GenBank/DDBJ databases">
        <title>Genomic Encyclopedia of Archaeal and Bacterial Type Strains, Phase II (KMG-II): from individual species to whole genera.</title>
        <authorList>
            <person name="Goeker M."/>
        </authorList>
    </citation>
    <scope>NUCLEOTIDE SEQUENCE [LARGE SCALE GENOMIC DNA]</scope>
    <source>
        <strain evidence="10 11">DSM 17008</strain>
    </source>
</reference>
<dbReference type="InterPro" id="IPR029063">
    <property type="entry name" value="SAM-dependent_MTases_sf"/>
</dbReference>
<dbReference type="InterPro" id="IPR020596">
    <property type="entry name" value="rRNA_Ade_Mease_Trfase_CS"/>
</dbReference>